<comment type="caution">
    <text evidence="1">The sequence shown here is derived from an EMBL/GenBank/DDBJ whole genome shotgun (WGS) entry which is preliminary data.</text>
</comment>
<dbReference type="Proteomes" id="UP000265618">
    <property type="component" value="Unassembled WGS sequence"/>
</dbReference>
<accession>A0A9K3D4U4</accession>
<evidence type="ECO:0000313" key="2">
    <source>
        <dbReference type="Proteomes" id="UP000265618"/>
    </source>
</evidence>
<name>A0A9K3D4U4_9EUKA</name>
<reference evidence="1 2" key="1">
    <citation type="journal article" date="2018" name="PLoS ONE">
        <title>The draft genome of Kipferlia bialata reveals reductive genome evolution in fornicate parasites.</title>
        <authorList>
            <person name="Tanifuji G."/>
            <person name="Takabayashi S."/>
            <person name="Kume K."/>
            <person name="Takagi M."/>
            <person name="Nakayama T."/>
            <person name="Kamikawa R."/>
            <person name="Inagaki Y."/>
            <person name="Hashimoto T."/>
        </authorList>
    </citation>
    <scope>NUCLEOTIDE SEQUENCE [LARGE SCALE GENOMIC DNA]</scope>
    <source>
        <strain evidence="1">NY0173</strain>
    </source>
</reference>
<dbReference type="EMBL" id="BDIP01004665">
    <property type="protein sequence ID" value="GIQ89079.1"/>
    <property type="molecule type" value="Genomic_DNA"/>
</dbReference>
<organism evidence="1 2">
    <name type="scientific">Kipferlia bialata</name>
    <dbReference type="NCBI Taxonomy" id="797122"/>
    <lineage>
        <taxon>Eukaryota</taxon>
        <taxon>Metamonada</taxon>
        <taxon>Carpediemonas-like organisms</taxon>
        <taxon>Kipferlia</taxon>
    </lineage>
</organism>
<dbReference type="AlphaFoldDB" id="A0A9K3D4U4"/>
<evidence type="ECO:0000313" key="1">
    <source>
        <dbReference type="EMBL" id="GIQ89079.1"/>
    </source>
</evidence>
<protein>
    <submittedName>
        <fullName evidence="1">Uncharacterized protein</fullName>
    </submittedName>
</protein>
<proteinExistence type="predicted"/>
<keyword evidence="2" id="KW-1185">Reference proteome</keyword>
<sequence length="95" mass="10253">MIRSLEHNQGVGENTLRMYTSNIDTRPRIRLNGGCGGVGACPYTPHSICMAEIPLRLASTGQIIGGIFPQPGRQFYRSLLCLTVQPCGQTMGSAD</sequence>
<gene>
    <name evidence="1" type="ORF">KIPB_011465</name>
</gene>